<feature type="transmembrane region" description="Helical" evidence="7">
    <location>
        <begin position="140"/>
        <end position="164"/>
    </location>
</feature>
<dbReference type="PIRSF" id="PIRSF006060">
    <property type="entry name" value="AA_transporter"/>
    <property type="match status" value="1"/>
</dbReference>
<comment type="subcellular location">
    <subcellularLocation>
        <location evidence="1">Membrane</location>
        <topology evidence="1">Multi-pass membrane protein</topology>
    </subcellularLocation>
</comment>
<feature type="transmembrane region" description="Helical" evidence="7">
    <location>
        <begin position="184"/>
        <end position="203"/>
    </location>
</feature>
<keyword evidence="3 7" id="KW-0812">Transmembrane</keyword>
<proteinExistence type="predicted"/>
<gene>
    <name evidence="8" type="ORF">BDW47DRAFT_133150</name>
</gene>
<organism evidence="8 9">
    <name type="scientific">Aspergillus candidus</name>
    <dbReference type="NCBI Taxonomy" id="41067"/>
    <lineage>
        <taxon>Eukaryota</taxon>
        <taxon>Fungi</taxon>
        <taxon>Dikarya</taxon>
        <taxon>Ascomycota</taxon>
        <taxon>Pezizomycotina</taxon>
        <taxon>Eurotiomycetes</taxon>
        <taxon>Eurotiomycetidae</taxon>
        <taxon>Eurotiales</taxon>
        <taxon>Aspergillaceae</taxon>
        <taxon>Aspergillus</taxon>
        <taxon>Aspergillus subgen. Circumdati</taxon>
    </lineage>
</organism>
<feature type="transmembrane region" description="Helical" evidence="7">
    <location>
        <begin position="210"/>
        <end position="234"/>
    </location>
</feature>
<dbReference type="GO" id="GO:0022857">
    <property type="term" value="F:transmembrane transporter activity"/>
    <property type="evidence" value="ECO:0007669"/>
    <property type="project" value="InterPro"/>
</dbReference>
<dbReference type="GeneID" id="36524917"/>
<evidence type="ECO:0000313" key="9">
    <source>
        <dbReference type="Proteomes" id="UP000234585"/>
    </source>
</evidence>
<dbReference type="Proteomes" id="UP000234585">
    <property type="component" value="Unassembled WGS sequence"/>
</dbReference>
<dbReference type="AlphaFoldDB" id="A0A2I2FM62"/>
<keyword evidence="9" id="KW-1185">Reference proteome</keyword>
<name>A0A2I2FM62_ASPCN</name>
<dbReference type="PANTHER" id="PTHR45649">
    <property type="entry name" value="AMINO-ACID PERMEASE BAT1"/>
    <property type="match status" value="1"/>
</dbReference>
<evidence type="ECO:0000256" key="3">
    <source>
        <dbReference type="ARBA" id="ARBA00022692"/>
    </source>
</evidence>
<feature type="transmembrane region" description="Helical" evidence="7">
    <location>
        <begin position="63"/>
        <end position="85"/>
    </location>
</feature>
<dbReference type="InterPro" id="IPR002293">
    <property type="entry name" value="AA/rel_permease1"/>
</dbReference>
<evidence type="ECO:0000256" key="4">
    <source>
        <dbReference type="ARBA" id="ARBA00022989"/>
    </source>
</evidence>
<dbReference type="OrthoDB" id="3900342at2759"/>
<keyword evidence="2" id="KW-0813">Transport</keyword>
<feature type="transmembrane region" description="Helical" evidence="7">
    <location>
        <begin position="420"/>
        <end position="444"/>
    </location>
</feature>
<dbReference type="Pfam" id="PF13520">
    <property type="entry name" value="AA_permease_2"/>
    <property type="match status" value="1"/>
</dbReference>
<feature type="transmembrane region" description="Helical" evidence="7">
    <location>
        <begin position="456"/>
        <end position="475"/>
    </location>
</feature>
<feature type="transmembrane region" description="Helical" evidence="7">
    <location>
        <begin position="396"/>
        <end position="414"/>
    </location>
</feature>
<dbReference type="GO" id="GO:0016020">
    <property type="term" value="C:membrane"/>
    <property type="evidence" value="ECO:0007669"/>
    <property type="project" value="UniProtKB-SubCell"/>
</dbReference>
<dbReference type="STRING" id="41067.A0A2I2FM62"/>
<evidence type="ECO:0000256" key="2">
    <source>
        <dbReference type="ARBA" id="ARBA00022448"/>
    </source>
</evidence>
<dbReference type="PANTHER" id="PTHR45649:SF28">
    <property type="entry name" value="TRANSPORTER, PUTATIVE (EUROFUNG)-RELATED"/>
    <property type="match status" value="1"/>
</dbReference>
<dbReference type="EMBL" id="KZ559120">
    <property type="protein sequence ID" value="PLB41684.1"/>
    <property type="molecule type" value="Genomic_DNA"/>
</dbReference>
<accession>A0A2I2FM62</accession>
<feature type="transmembrane region" description="Helical" evidence="7">
    <location>
        <begin position="295"/>
        <end position="318"/>
    </location>
</feature>
<evidence type="ECO:0000256" key="1">
    <source>
        <dbReference type="ARBA" id="ARBA00004141"/>
    </source>
</evidence>
<reference evidence="8 9" key="1">
    <citation type="submission" date="2017-12" db="EMBL/GenBank/DDBJ databases">
        <authorList>
            <consortium name="DOE Joint Genome Institute"/>
            <person name="Haridas S."/>
            <person name="Kjaerbolling I."/>
            <person name="Vesth T.C."/>
            <person name="Frisvad J.C."/>
            <person name="Nybo J.L."/>
            <person name="Theobald S."/>
            <person name="Kuo A."/>
            <person name="Bowyer P."/>
            <person name="Matsuda Y."/>
            <person name="Mondo S."/>
            <person name="Lyhne E.K."/>
            <person name="Kogle M.E."/>
            <person name="Clum A."/>
            <person name="Lipzen A."/>
            <person name="Salamov A."/>
            <person name="Ngan C.Y."/>
            <person name="Daum C."/>
            <person name="Chiniquy J."/>
            <person name="Barry K."/>
            <person name="LaButti K."/>
            <person name="Simmons B.A."/>
            <person name="Magnuson J.K."/>
            <person name="Mortensen U.H."/>
            <person name="Larsen T.O."/>
            <person name="Grigoriev I.V."/>
            <person name="Baker S.E."/>
            <person name="Andersen M.R."/>
            <person name="Nordberg H.P."/>
            <person name="Cantor M.N."/>
            <person name="Hua S.X."/>
        </authorList>
    </citation>
    <scope>NUCLEOTIDE SEQUENCE [LARGE SCALE GENOMIC DNA]</scope>
    <source>
        <strain evidence="8 9">CBS 102.13</strain>
    </source>
</reference>
<evidence type="ECO:0000256" key="5">
    <source>
        <dbReference type="ARBA" id="ARBA00023136"/>
    </source>
</evidence>
<feature type="transmembrane region" description="Helical" evidence="7">
    <location>
        <begin position="254"/>
        <end position="274"/>
    </location>
</feature>
<dbReference type="RefSeq" id="XP_024675696.1">
    <property type="nucleotide sequence ID" value="XM_024817757.1"/>
</dbReference>
<sequence>MRKAQFDNLSPPKSPRMTATEEKPTAGSLSKVETQNVGTVQDETLHSLGYTPQLRRTRSLSTILFMSLSIASIPYGIGSSLMSTIYGGGQLSLFVGLIVVLVLDACIALSLAELASRYPTSSGVYYYSYQLAQSSRARTLLSFITGWIWLIGNWTITLSVNFGLASMIAATIAIFWPDWQATDWQLLLMFYAMCLLTFTICAVGDKMLPLIDTVAAATSLVTCVVVLLTLSITAKSGRHTAADALGSFDPSLSGWGNFAFFVGLLPPAYTFSAIGMVTSMAEECTDPEIQMAQGISLVTVVGGVAALIFVLPICFTLPPLLDVANAPYGQALPYIFLKVTDSQAGALVLMIMVLFVSIFCSISITTTASRCTWAFSRDNAIPFSKIWSKTINDSPIPALCLVTAIEMLLGLINLGSSSAFTAFASVGVIGLAVAYCIPIAISLLNGRKEVMKARWNIGWLLGMVLNTIAVFWILFQLVLFSMPTVLPVTQVSMNYASVVFVGCLSLCLIWYAVYGKTKFKGPPEITHF</sequence>
<evidence type="ECO:0000313" key="8">
    <source>
        <dbReference type="EMBL" id="PLB41684.1"/>
    </source>
</evidence>
<keyword evidence="4 7" id="KW-1133">Transmembrane helix</keyword>
<protein>
    <submittedName>
        <fullName evidence="8">Amino acid transporter</fullName>
    </submittedName>
</protein>
<keyword evidence="5 7" id="KW-0472">Membrane</keyword>
<evidence type="ECO:0000256" key="6">
    <source>
        <dbReference type="SAM" id="MobiDB-lite"/>
    </source>
</evidence>
<dbReference type="Gene3D" id="1.20.1740.10">
    <property type="entry name" value="Amino acid/polyamine transporter I"/>
    <property type="match status" value="1"/>
</dbReference>
<feature type="transmembrane region" description="Helical" evidence="7">
    <location>
        <begin position="346"/>
        <end position="375"/>
    </location>
</feature>
<feature type="region of interest" description="Disordered" evidence="6">
    <location>
        <begin position="1"/>
        <end position="33"/>
    </location>
</feature>
<feature type="transmembrane region" description="Helical" evidence="7">
    <location>
        <begin position="91"/>
        <end position="112"/>
    </location>
</feature>
<feature type="transmembrane region" description="Helical" evidence="7">
    <location>
        <begin position="495"/>
        <end position="514"/>
    </location>
</feature>
<evidence type="ECO:0000256" key="7">
    <source>
        <dbReference type="SAM" id="Phobius"/>
    </source>
</evidence>